<keyword evidence="7" id="KW-0282">Flagellum</keyword>
<reference evidence="7 8" key="1">
    <citation type="submission" date="2018-08" db="EMBL/GenBank/DDBJ databases">
        <title>A genome reference for cultivated species of the human gut microbiota.</title>
        <authorList>
            <person name="Zou Y."/>
            <person name="Xue W."/>
            <person name="Luo G."/>
        </authorList>
    </citation>
    <scope>NUCLEOTIDE SEQUENCE [LARGE SCALE GENOMIC DNA]</scope>
    <source>
        <strain evidence="7 8">AM48-7</strain>
    </source>
</reference>
<evidence type="ECO:0000259" key="5">
    <source>
        <dbReference type="Pfam" id="PF00669"/>
    </source>
</evidence>
<dbReference type="Proteomes" id="UP000283431">
    <property type="component" value="Unassembled WGS sequence"/>
</dbReference>
<dbReference type="GO" id="GO:0005198">
    <property type="term" value="F:structural molecule activity"/>
    <property type="evidence" value="ECO:0007669"/>
    <property type="project" value="UniProtKB-UniRule"/>
</dbReference>
<dbReference type="GO" id="GO:0005576">
    <property type="term" value="C:extracellular region"/>
    <property type="evidence" value="ECO:0007669"/>
    <property type="project" value="UniProtKB-SubCell"/>
</dbReference>
<evidence type="ECO:0000256" key="1">
    <source>
        <dbReference type="ARBA" id="ARBA00005709"/>
    </source>
</evidence>
<comment type="caution">
    <text evidence="7">The sequence shown here is derived from an EMBL/GenBank/DDBJ whole genome shotgun (WGS) entry which is preliminary data.</text>
</comment>
<sequence>MVVQHNMQAANANRMLNVTTGQQAKSTEKLSSGYRINRAADDAAGLTISEKMRKQIKGLDRASTNAEDGVSAVQTAEGALTEVHSMLQRMNELATQASNGTNSESDRSAIQDEISQLTTEIDRVAETTKFNETYLLKGNTDGSSSDVKVNAHDAGLAGKLTDNGDGTSTFNTGVLNVGDKITIAGKQYTIADSAKKSDYADLKGTQAADPASGDTLVREGKSYTYHAATDTKSDGTTYTAGWYENDDENATPTTIGKADLRAGDIKNGKKLVGTGADTYAIKTQEEVTDAIKALAAGKTVTGTDASGKTINYTVAVKDDSANNSYTVETILEKLGDMNGALLTVDADKMAAIGNDDGDDSTISAQEAYSKIAKELATASSIGTDSPATVKGDGTGKFTIKQGTVSVKNSLSFSLHVGADADMTNKINVDIESMSSAGLGIKGINVKDDSGIAATYAIDAIADAISKVSEQRSSLGAVQNRLEHTISNVDNVVENTTSAESRIRDTDMASEMVNYSKNNILAQAGQSMLAQANQSNQGVLSLLQ</sequence>
<dbReference type="InterPro" id="IPR042187">
    <property type="entry name" value="Flagellin_C_sub2"/>
</dbReference>
<keyword evidence="7" id="KW-0966">Cell projection</keyword>
<dbReference type="SUPFAM" id="SSF64518">
    <property type="entry name" value="Phase 1 flagellin"/>
    <property type="match status" value="1"/>
</dbReference>
<dbReference type="EMBL" id="QSEN01000001">
    <property type="protein sequence ID" value="RGZ76955.1"/>
    <property type="molecule type" value="Genomic_DNA"/>
</dbReference>
<protein>
    <recommendedName>
        <fullName evidence="2 4">Flagellin</fullName>
    </recommendedName>
</protein>
<evidence type="ECO:0000256" key="4">
    <source>
        <dbReference type="RuleBase" id="RU362073"/>
    </source>
</evidence>
<accession>A0A413PLR1</accession>
<dbReference type="PRINTS" id="PR00207">
    <property type="entry name" value="FLAGELLIN"/>
</dbReference>
<dbReference type="InterPro" id="IPR001029">
    <property type="entry name" value="Flagellin_N"/>
</dbReference>
<dbReference type="AlphaFoldDB" id="A0A413PLR1"/>
<evidence type="ECO:0000256" key="3">
    <source>
        <dbReference type="ARBA" id="ARBA00023143"/>
    </source>
</evidence>
<proteinExistence type="inferred from homology"/>
<name>A0A413PLR1_9FIRM</name>
<dbReference type="GO" id="GO:0009288">
    <property type="term" value="C:bacterial-type flagellum"/>
    <property type="evidence" value="ECO:0007669"/>
    <property type="project" value="UniProtKB-SubCell"/>
</dbReference>
<dbReference type="Gene3D" id="6.10.10.10">
    <property type="entry name" value="Flagellar export chaperone, C-terminal domain"/>
    <property type="match status" value="1"/>
</dbReference>
<keyword evidence="4" id="KW-0964">Secreted</keyword>
<evidence type="ECO:0000313" key="8">
    <source>
        <dbReference type="Proteomes" id="UP000283431"/>
    </source>
</evidence>
<feature type="domain" description="Flagellin C-terminal" evidence="6">
    <location>
        <begin position="457"/>
        <end position="542"/>
    </location>
</feature>
<dbReference type="PANTHER" id="PTHR42792:SF2">
    <property type="entry name" value="FLAGELLIN"/>
    <property type="match status" value="1"/>
</dbReference>
<dbReference type="Gene3D" id="3.30.70.2120">
    <property type="match status" value="1"/>
</dbReference>
<dbReference type="Pfam" id="PF00700">
    <property type="entry name" value="Flagellin_C"/>
    <property type="match status" value="1"/>
</dbReference>
<comment type="subcellular location">
    <subcellularLocation>
        <location evidence="4">Secreted</location>
    </subcellularLocation>
    <subcellularLocation>
        <location evidence="4">Bacterial flagellum</location>
    </subcellularLocation>
</comment>
<keyword evidence="7" id="KW-0969">Cilium</keyword>
<keyword evidence="3 4" id="KW-0975">Bacterial flagellum</keyword>
<comment type="similarity">
    <text evidence="1 4">Belongs to the bacterial flagellin family.</text>
</comment>
<dbReference type="Gene3D" id="1.20.1330.10">
    <property type="entry name" value="f41 fragment of flagellin, N-terminal domain"/>
    <property type="match status" value="2"/>
</dbReference>
<comment type="function">
    <text evidence="4">Flagellin is the subunit protein which polymerizes to form the filaments of bacterial flagella.</text>
</comment>
<feature type="domain" description="Flagellin N-terminal" evidence="5">
    <location>
        <begin position="3"/>
        <end position="139"/>
    </location>
</feature>
<evidence type="ECO:0000313" key="7">
    <source>
        <dbReference type="EMBL" id="RGZ76955.1"/>
    </source>
</evidence>
<evidence type="ECO:0000259" key="6">
    <source>
        <dbReference type="Pfam" id="PF00700"/>
    </source>
</evidence>
<dbReference type="InterPro" id="IPR046358">
    <property type="entry name" value="Flagellin_C"/>
</dbReference>
<dbReference type="Pfam" id="PF00669">
    <property type="entry name" value="Flagellin_N"/>
    <property type="match status" value="1"/>
</dbReference>
<gene>
    <name evidence="7" type="ORF">DW975_00995</name>
</gene>
<organism evidence="7 8">
    <name type="scientific">Agathobacter rectalis</name>
    <dbReference type="NCBI Taxonomy" id="39491"/>
    <lineage>
        <taxon>Bacteria</taxon>
        <taxon>Bacillati</taxon>
        <taxon>Bacillota</taxon>
        <taxon>Clostridia</taxon>
        <taxon>Lachnospirales</taxon>
        <taxon>Lachnospiraceae</taxon>
        <taxon>Agathobacter</taxon>
    </lineage>
</organism>
<dbReference type="InterPro" id="IPR001492">
    <property type="entry name" value="Flagellin"/>
</dbReference>
<evidence type="ECO:0000256" key="2">
    <source>
        <dbReference type="ARBA" id="ARBA00020110"/>
    </source>
</evidence>
<dbReference type="PANTHER" id="PTHR42792">
    <property type="entry name" value="FLAGELLIN"/>
    <property type="match status" value="1"/>
</dbReference>